<dbReference type="PROSITE" id="PS51257">
    <property type="entry name" value="PROKAR_LIPOPROTEIN"/>
    <property type="match status" value="1"/>
</dbReference>
<sequence>MTIRLIVSSLLLTGLLTGCGGSTWVHPTKPSTEFTNEYNRCQNLVIRDPKLQQGSQLLILNATERCLQREGWRIVESE</sequence>
<keyword evidence="2" id="KW-1185">Reference proteome</keyword>
<dbReference type="EMBL" id="OUNR01000016">
    <property type="protein sequence ID" value="SPP65114.1"/>
    <property type="molecule type" value="Genomic_DNA"/>
</dbReference>
<dbReference type="InParanoid" id="A0A330L5R7"/>
<protein>
    <recommendedName>
        <fullName evidence="3">Lipoprotein</fullName>
    </recommendedName>
</protein>
<proteinExistence type="predicted"/>
<evidence type="ECO:0000313" key="2">
    <source>
        <dbReference type="Proteomes" id="UP000248168"/>
    </source>
</evidence>
<name>A0A330L5R7_9BACT</name>
<dbReference type="Proteomes" id="UP000248168">
    <property type="component" value="Unassembled WGS sequence"/>
</dbReference>
<evidence type="ECO:0008006" key="3">
    <source>
        <dbReference type="Google" id="ProtNLM"/>
    </source>
</evidence>
<accession>A0A330L5R7</accession>
<dbReference type="AlphaFoldDB" id="A0A330L5R7"/>
<dbReference type="RefSeq" id="WP_121989440.1">
    <property type="nucleotide sequence ID" value="NZ_OUNR01000016.1"/>
</dbReference>
<gene>
    <name evidence="1" type="ORF">NITLEN_30028</name>
</gene>
<reference evidence="2" key="1">
    <citation type="submission" date="2018-04" db="EMBL/GenBank/DDBJ databases">
        <authorList>
            <person name="Lucker S."/>
            <person name="Sakoula D."/>
        </authorList>
    </citation>
    <scope>NUCLEOTIDE SEQUENCE [LARGE SCALE GENOMIC DNA]</scope>
</reference>
<organism evidence="1 2">
    <name type="scientific">Nitrospira lenta</name>
    <dbReference type="NCBI Taxonomy" id="1436998"/>
    <lineage>
        <taxon>Bacteria</taxon>
        <taxon>Pseudomonadati</taxon>
        <taxon>Nitrospirota</taxon>
        <taxon>Nitrospiria</taxon>
        <taxon>Nitrospirales</taxon>
        <taxon>Nitrospiraceae</taxon>
        <taxon>Nitrospira</taxon>
    </lineage>
</organism>
<evidence type="ECO:0000313" key="1">
    <source>
        <dbReference type="EMBL" id="SPP65114.1"/>
    </source>
</evidence>
<dbReference type="OrthoDB" id="9809891at2"/>